<evidence type="ECO:0000256" key="5">
    <source>
        <dbReference type="PIRSR" id="PIRSR004846-1"/>
    </source>
</evidence>
<dbReference type="STRING" id="192814.GCA_900166575_02551"/>
<dbReference type="InterPro" id="IPR050682">
    <property type="entry name" value="ModA/WtpA"/>
</dbReference>
<organism evidence="6 7">
    <name type="scientific">Halobacillus salinus</name>
    <dbReference type="NCBI Taxonomy" id="192814"/>
    <lineage>
        <taxon>Bacteria</taxon>
        <taxon>Bacillati</taxon>
        <taxon>Bacillota</taxon>
        <taxon>Bacilli</taxon>
        <taxon>Bacillales</taxon>
        <taxon>Bacillaceae</taxon>
        <taxon>Halobacillus</taxon>
    </lineage>
</organism>
<dbReference type="AlphaFoldDB" id="A0A4Z0GVL0"/>
<feature type="binding site" evidence="5">
    <location>
        <position position="62"/>
    </location>
    <ligand>
        <name>molybdate</name>
        <dbReference type="ChEBI" id="CHEBI:36264"/>
    </ligand>
</feature>
<evidence type="ECO:0000256" key="4">
    <source>
        <dbReference type="ARBA" id="ARBA00022729"/>
    </source>
</evidence>
<evidence type="ECO:0000256" key="2">
    <source>
        <dbReference type="ARBA" id="ARBA00022505"/>
    </source>
</evidence>
<dbReference type="Pfam" id="PF13531">
    <property type="entry name" value="SBP_bac_11"/>
    <property type="match status" value="1"/>
</dbReference>
<sequence>MLKRLTPWFFVLLLLVSCSNEQEKEQTLTISAAASLTDAIEEITDIYEQSHNLSITLNIAGSGRLAQQIEQGAPADVFLSANQKWMDEMENKTVIDPSTRINFVTNRLVVISKKGTDPLPSIQSITQLEKNEQIALGQPGSVPAGTYTKQGLESIHLWDDLEEKMVFGNDVRQVLAYVESGNVTYGFVYGSDAASSEKVSIVSELEDDSHDAIVYPAAVVKASDHPDSARDFVDFLRSEEAQNIFSAYGFKPVEEREG</sequence>
<dbReference type="CDD" id="cd13537">
    <property type="entry name" value="PBP2_YvgL_like"/>
    <property type="match status" value="1"/>
</dbReference>
<dbReference type="GO" id="GO:0015689">
    <property type="term" value="P:molybdate ion transport"/>
    <property type="evidence" value="ECO:0007669"/>
    <property type="project" value="InterPro"/>
</dbReference>
<keyword evidence="4" id="KW-0732">Signal</keyword>
<proteinExistence type="inferred from homology"/>
<keyword evidence="7" id="KW-1185">Reference proteome</keyword>
<dbReference type="GO" id="GO:0046872">
    <property type="term" value="F:metal ion binding"/>
    <property type="evidence" value="ECO:0007669"/>
    <property type="project" value="UniProtKB-KW"/>
</dbReference>
<dbReference type="PROSITE" id="PS51257">
    <property type="entry name" value="PROKAR_LIPOPROTEIN"/>
    <property type="match status" value="1"/>
</dbReference>
<dbReference type="PANTHER" id="PTHR30632:SF0">
    <property type="entry name" value="SULFATE-BINDING PROTEIN"/>
    <property type="match status" value="1"/>
</dbReference>
<protein>
    <submittedName>
        <fullName evidence="6">Molybdate ABC transporter substrate-binding protein</fullName>
    </submittedName>
</protein>
<dbReference type="InterPro" id="IPR005950">
    <property type="entry name" value="ModA"/>
</dbReference>
<evidence type="ECO:0000256" key="1">
    <source>
        <dbReference type="ARBA" id="ARBA00009175"/>
    </source>
</evidence>
<gene>
    <name evidence="6" type="primary">modA</name>
    <name evidence="6" type="ORF">E4663_17690</name>
</gene>
<dbReference type="InterPro" id="IPR041879">
    <property type="entry name" value="YvgL-like_PBP2"/>
</dbReference>
<dbReference type="NCBIfam" id="TIGR01256">
    <property type="entry name" value="modA"/>
    <property type="match status" value="1"/>
</dbReference>
<dbReference type="Gene3D" id="3.40.190.10">
    <property type="entry name" value="Periplasmic binding protein-like II"/>
    <property type="match status" value="2"/>
</dbReference>
<feature type="binding site" evidence="5">
    <location>
        <position position="35"/>
    </location>
    <ligand>
        <name>molybdate</name>
        <dbReference type="ChEBI" id="CHEBI:36264"/>
    </ligand>
</feature>
<dbReference type="EMBL" id="SRJC01000007">
    <property type="protein sequence ID" value="TGB01302.1"/>
    <property type="molecule type" value="Genomic_DNA"/>
</dbReference>
<keyword evidence="3 5" id="KW-0479">Metal-binding</keyword>
<accession>A0A4Z0GVL0</accession>
<dbReference type="PIRSF" id="PIRSF004846">
    <property type="entry name" value="ModA"/>
    <property type="match status" value="1"/>
</dbReference>
<feature type="binding site" evidence="5">
    <location>
        <position position="144"/>
    </location>
    <ligand>
        <name>molybdate</name>
        <dbReference type="ChEBI" id="CHEBI:36264"/>
    </ligand>
</feature>
<evidence type="ECO:0000256" key="3">
    <source>
        <dbReference type="ARBA" id="ARBA00022723"/>
    </source>
</evidence>
<evidence type="ECO:0000313" key="6">
    <source>
        <dbReference type="EMBL" id="TGB01302.1"/>
    </source>
</evidence>
<dbReference type="GO" id="GO:1901359">
    <property type="term" value="F:tungstate binding"/>
    <property type="evidence" value="ECO:0007669"/>
    <property type="project" value="UniProtKB-ARBA"/>
</dbReference>
<keyword evidence="2 5" id="KW-0500">Molybdenum</keyword>
<evidence type="ECO:0000313" key="7">
    <source>
        <dbReference type="Proteomes" id="UP000297982"/>
    </source>
</evidence>
<dbReference type="RefSeq" id="WP_135328603.1">
    <property type="nucleotide sequence ID" value="NZ_SRJC01000007.1"/>
</dbReference>
<name>A0A4Z0GVL0_9BACI</name>
<dbReference type="PANTHER" id="PTHR30632">
    <property type="entry name" value="MOLYBDATE-BINDING PERIPLASMIC PROTEIN"/>
    <property type="match status" value="1"/>
</dbReference>
<dbReference type="GO" id="GO:0030973">
    <property type="term" value="F:molybdate ion binding"/>
    <property type="evidence" value="ECO:0007669"/>
    <property type="project" value="TreeGrafter"/>
</dbReference>
<dbReference type="FunFam" id="3.40.190.10:FF:000035">
    <property type="entry name" value="Molybdate ABC transporter substrate-binding protein"/>
    <property type="match status" value="1"/>
</dbReference>
<feature type="binding site" evidence="5">
    <location>
        <position position="189"/>
    </location>
    <ligand>
        <name>molybdate</name>
        <dbReference type="ChEBI" id="CHEBI:36264"/>
    </ligand>
</feature>
<feature type="binding site" evidence="5">
    <location>
        <position position="171"/>
    </location>
    <ligand>
        <name>molybdate</name>
        <dbReference type="ChEBI" id="CHEBI:36264"/>
    </ligand>
</feature>
<comment type="caution">
    <text evidence="6">The sequence shown here is derived from an EMBL/GenBank/DDBJ whole genome shotgun (WGS) entry which is preliminary data.</text>
</comment>
<reference evidence="6 7" key="1">
    <citation type="journal article" date="2003" name="Int. J. Syst. Evol. Microbiol.">
        <title>Halobacillus salinus sp. nov., isolated from a salt lake on the coast of the East Sea in Korea.</title>
        <authorList>
            <person name="Yoon J.H."/>
            <person name="Kang K.H."/>
            <person name="Park Y.H."/>
        </authorList>
    </citation>
    <scope>NUCLEOTIDE SEQUENCE [LARGE SCALE GENOMIC DNA]</scope>
    <source>
        <strain evidence="6 7">HSL-3</strain>
    </source>
</reference>
<dbReference type="SUPFAM" id="SSF53850">
    <property type="entry name" value="Periplasmic binding protein-like II"/>
    <property type="match status" value="1"/>
</dbReference>
<comment type="similarity">
    <text evidence="1">Belongs to the bacterial solute-binding protein ModA family.</text>
</comment>
<dbReference type="Proteomes" id="UP000297982">
    <property type="component" value="Unassembled WGS sequence"/>
</dbReference>